<accession>A0A6G8KYW0</accession>
<dbReference type="InterPro" id="IPR009057">
    <property type="entry name" value="Homeodomain-like_sf"/>
</dbReference>
<dbReference type="PANTHER" id="PTHR30055:SF235">
    <property type="entry name" value="TRANSCRIPTIONAL REGULATORY PROTEIN"/>
    <property type="match status" value="1"/>
</dbReference>
<dbReference type="InterPro" id="IPR041678">
    <property type="entry name" value="TetR_C_16"/>
</dbReference>
<dbReference type="PANTHER" id="PTHR30055">
    <property type="entry name" value="HTH-TYPE TRANSCRIPTIONAL REGULATOR RUTR"/>
    <property type="match status" value="1"/>
</dbReference>
<feature type="domain" description="HTH tetR-type" evidence="3">
    <location>
        <begin position="13"/>
        <end position="73"/>
    </location>
</feature>
<gene>
    <name evidence="4" type="ORF">EW640_10685</name>
</gene>
<evidence type="ECO:0000256" key="2">
    <source>
        <dbReference type="PROSITE-ProRule" id="PRU00335"/>
    </source>
</evidence>
<dbReference type="Proteomes" id="UP000501518">
    <property type="component" value="Chromosome"/>
</dbReference>
<dbReference type="KEGG" id="blut:EW640_10685"/>
<reference evidence="4 5" key="1">
    <citation type="submission" date="2019-02" db="EMBL/GenBank/DDBJ databases">
        <title>Complete Genome Sequence and Methylome Analysis of Brevibacterium luteolum NEB1784.</title>
        <authorList>
            <person name="Fomenkov A."/>
            <person name="Roberts R.J."/>
        </authorList>
    </citation>
    <scope>NUCLEOTIDE SEQUENCE [LARGE SCALE GENOMIC DNA]</scope>
    <source>
        <strain evidence="4 5">NEB1784</strain>
    </source>
</reference>
<dbReference type="GO" id="GO:0000976">
    <property type="term" value="F:transcription cis-regulatory region binding"/>
    <property type="evidence" value="ECO:0007669"/>
    <property type="project" value="TreeGrafter"/>
</dbReference>
<dbReference type="Pfam" id="PF17920">
    <property type="entry name" value="TetR_C_16"/>
    <property type="match status" value="1"/>
</dbReference>
<evidence type="ECO:0000259" key="3">
    <source>
        <dbReference type="PROSITE" id="PS50977"/>
    </source>
</evidence>
<dbReference type="AlphaFoldDB" id="A0A6G8KYW0"/>
<protein>
    <submittedName>
        <fullName evidence="4">TetR/AcrR family transcriptional regulator</fullName>
    </submittedName>
</protein>
<dbReference type="InterPro" id="IPR050109">
    <property type="entry name" value="HTH-type_TetR-like_transc_reg"/>
</dbReference>
<dbReference type="Pfam" id="PF00440">
    <property type="entry name" value="TetR_N"/>
    <property type="match status" value="1"/>
</dbReference>
<keyword evidence="1 2" id="KW-0238">DNA-binding</keyword>
<dbReference type="Gene3D" id="1.10.10.60">
    <property type="entry name" value="Homeodomain-like"/>
    <property type="match status" value="1"/>
</dbReference>
<evidence type="ECO:0000313" key="5">
    <source>
        <dbReference type="Proteomes" id="UP000501518"/>
    </source>
</evidence>
<proteinExistence type="predicted"/>
<dbReference type="EMBL" id="CP035810">
    <property type="protein sequence ID" value="QIN29690.1"/>
    <property type="molecule type" value="Genomic_DNA"/>
</dbReference>
<feature type="DNA-binding region" description="H-T-H motif" evidence="2">
    <location>
        <begin position="36"/>
        <end position="55"/>
    </location>
</feature>
<dbReference type="SUPFAM" id="SSF48498">
    <property type="entry name" value="Tetracyclin repressor-like, C-terminal domain"/>
    <property type="match status" value="1"/>
</dbReference>
<dbReference type="InterPro" id="IPR036271">
    <property type="entry name" value="Tet_transcr_reg_TetR-rel_C_sf"/>
</dbReference>
<organism evidence="4 5">
    <name type="scientific">Brevibacterium luteolum</name>
    <dbReference type="NCBI Taxonomy" id="199591"/>
    <lineage>
        <taxon>Bacteria</taxon>
        <taxon>Bacillati</taxon>
        <taxon>Actinomycetota</taxon>
        <taxon>Actinomycetes</taxon>
        <taxon>Micrococcales</taxon>
        <taxon>Brevibacteriaceae</taxon>
        <taxon>Brevibacterium</taxon>
    </lineage>
</organism>
<dbReference type="InterPro" id="IPR001647">
    <property type="entry name" value="HTH_TetR"/>
</dbReference>
<dbReference type="Gene3D" id="1.10.357.10">
    <property type="entry name" value="Tetracycline Repressor, domain 2"/>
    <property type="match status" value="1"/>
</dbReference>
<dbReference type="SUPFAM" id="SSF46689">
    <property type="entry name" value="Homeodomain-like"/>
    <property type="match status" value="1"/>
</dbReference>
<sequence>MNKRRGRPPRGHADGRDRILAVSGPLFLANGYAHTTLRDIAEAAHCDVALISYHFGSKKGLFAHAMALEIAPAAVMESAAPGDPQSLGTRLLTHVVAAWERPDVAMALTELVRLAMLDEQIKRSFVEYLDREIFAQLVERLGGAEARARATSILTLIVGAIFGRYILQIPGLADHNAQGFLTALQPASRAAAQPLHRHPR</sequence>
<dbReference type="GO" id="GO:0003700">
    <property type="term" value="F:DNA-binding transcription factor activity"/>
    <property type="evidence" value="ECO:0007669"/>
    <property type="project" value="TreeGrafter"/>
</dbReference>
<name>A0A6G8KYW0_9MICO</name>
<dbReference type="PROSITE" id="PS50977">
    <property type="entry name" value="HTH_TETR_2"/>
    <property type="match status" value="1"/>
</dbReference>
<evidence type="ECO:0000256" key="1">
    <source>
        <dbReference type="ARBA" id="ARBA00023125"/>
    </source>
</evidence>
<evidence type="ECO:0000313" key="4">
    <source>
        <dbReference type="EMBL" id="QIN29690.1"/>
    </source>
</evidence>